<keyword evidence="3" id="KW-1185">Reference proteome</keyword>
<feature type="transmembrane region" description="Helical" evidence="1">
    <location>
        <begin position="83"/>
        <end position="101"/>
    </location>
</feature>
<dbReference type="Proteomes" id="UP000593571">
    <property type="component" value="Unassembled WGS sequence"/>
</dbReference>
<name>A0A7J8IN36_ROUAE</name>
<protein>
    <submittedName>
        <fullName evidence="2">Uncharacterized protein</fullName>
    </submittedName>
</protein>
<keyword evidence="1" id="KW-1133">Transmembrane helix</keyword>
<accession>A0A7J8IN36</accession>
<reference evidence="2 3" key="1">
    <citation type="journal article" date="2020" name="Nature">
        <title>Six reference-quality genomes reveal evolution of bat adaptations.</title>
        <authorList>
            <person name="Jebb D."/>
            <person name="Huang Z."/>
            <person name="Pippel M."/>
            <person name="Hughes G.M."/>
            <person name="Lavrichenko K."/>
            <person name="Devanna P."/>
            <person name="Winkler S."/>
            <person name="Jermiin L.S."/>
            <person name="Skirmuntt E.C."/>
            <person name="Katzourakis A."/>
            <person name="Burkitt-Gray L."/>
            <person name="Ray D.A."/>
            <person name="Sullivan K.A.M."/>
            <person name="Roscito J.G."/>
            <person name="Kirilenko B.M."/>
            <person name="Davalos L.M."/>
            <person name="Corthals A.P."/>
            <person name="Power M.L."/>
            <person name="Jones G."/>
            <person name="Ransome R.D."/>
            <person name="Dechmann D.K.N."/>
            <person name="Locatelli A.G."/>
            <person name="Puechmaille S.J."/>
            <person name="Fedrigo O."/>
            <person name="Jarvis E.D."/>
            <person name="Hiller M."/>
            <person name="Vernes S.C."/>
            <person name="Myers E.W."/>
            <person name="Teeling E.C."/>
        </authorList>
    </citation>
    <scope>NUCLEOTIDE SEQUENCE [LARGE SCALE GENOMIC DNA]</scope>
    <source>
        <strain evidence="2">MRouAeg1</strain>
        <tissue evidence="2">Muscle</tissue>
    </source>
</reference>
<dbReference type="EMBL" id="JACASE010000003">
    <property type="protein sequence ID" value="KAF6485559.1"/>
    <property type="molecule type" value="Genomic_DNA"/>
</dbReference>
<dbReference type="AlphaFoldDB" id="A0A7J8IN36"/>
<evidence type="ECO:0000313" key="2">
    <source>
        <dbReference type="EMBL" id="KAF6485559.1"/>
    </source>
</evidence>
<evidence type="ECO:0000313" key="3">
    <source>
        <dbReference type="Proteomes" id="UP000593571"/>
    </source>
</evidence>
<evidence type="ECO:0000256" key="1">
    <source>
        <dbReference type="SAM" id="Phobius"/>
    </source>
</evidence>
<proteinExistence type="predicted"/>
<feature type="transmembrane region" description="Helical" evidence="1">
    <location>
        <begin position="107"/>
        <end position="129"/>
    </location>
</feature>
<keyword evidence="1" id="KW-0812">Transmembrane</keyword>
<keyword evidence="1" id="KW-0472">Membrane</keyword>
<gene>
    <name evidence="2" type="ORF">HJG63_010714</name>
</gene>
<sequence>MWFESIGTEWLYPPVTEAELPQNSKAAFVKPNDYLVRLTKQGAHQLQNRVCLLGKRKKEAWEWEEHNITLFLSKKKKDSRSNCEILGIRMCIYQVSAFFFFHVYIKIFILFIIIIISFKYILHWLIIYIV</sequence>
<comment type="caution">
    <text evidence="2">The sequence shown here is derived from an EMBL/GenBank/DDBJ whole genome shotgun (WGS) entry which is preliminary data.</text>
</comment>
<organism evidence="2 3">
    <name type="scientific">Rousettus aegyptiacus</name>
    <name type="common">Egyptian fruit bat</name>
    <name type="synonym">Pteropus aegyptiacus</name>
    <dbReference type="NCBI Taxonomy" id="9407"/>
    <lineage>
        <taxon>Eukaryota</taxon>
        <taxon>Metazoa</taxon>
        <taxon>Chordata</taxon>
        <taxon>Craniata</taxon>
        <taxon>Vertebrata</taxon>
        <taxon>Euteleostomi</taxon>
        <taxon>Mammalia</taxon>
        <taxon>Eutheria</taxon>
        <taxon>Laurasiatheria</taxon>
        <taxon>Chiroptera</taxon>
        <taxon>Yinpterochiroptera</taxon>
        <taxon>Pteropodoidea</taxon>
        <taxon>Pteropodidae</taxon>
        <taxon>Rousettinae</taxon>
        <taxon>Rousettus</taxon>
    </lineage>
</organism>